<feature type="compositionally biased region" description="Basic and acidic residues" evidence="1">
    <location>
        <begin position="468"/>
        <end position="486"/>
    </location>
</feature>
<sequence length="662" mass="73165">MVTSGIWDGFDIDQECWGFLEGCLYTLSMLALQAQACGVWTLVYIKGTGFHILVFCQSGPPRLWSMRMSPSIYAQQAPNFLEDDMDNKNKALDLIPKPPRRKPKPKRKQRSQIYFNIHGGRKRAGSRNCRLILVDYLSKAIRRIIDHRSYAAGAGPSVSQPEASGSIFAMAITLNGSTESVPAGVVDGKDEVELYFGNISPVTGDFDDPLTWWKASFTYCPSILILIIGPRTCKELYRSWHVLHETFLQSLVVKHTLSDARSSMTAETAAVDIVTKEWLKSGLAQGVDYMKFINAHRKIWENIELEDMESWPAKFQDMEGNQKSSRPSYSGAGHPSKYLVSKTHPRMSSGAPYTTPDWCGYQPPFQVYKFLVATVHKGVKIWILCNGFLGRSGAHTDKRLFVKVGKKDLLHNGIPVGGSRTPSRHLKVLCDAIGKESNVELPSDSVLSNKLRAVRAEIPGTVTSGTGRGERKQRSEQSESMGRLKESSGAPYTTPDDLGAFQPPFEIRSGTPGYCPINHCGNSGNRSVALAVGIEKRKDEQHYSGAGSRTPSRRFSSISYALESSDLIAVELHSDWVLSDKLRTVRAEIPGTVTSGTGRGERKKGANKVNQSGAGSRTPSRCFKFKLDSSRLKESSVAPYTTPDDLGAFQPPFDVNLHFTVR</sequence>
<evidence type="ECO:0000313" key="2">
    <source>
        <dbReference type="EMBL" id="KAJ7742345.1"/>
    </source>
</evidence>
<dbReference type="Proteomes" id="UP001215280">
    <property type="component" value="Unassembled WGS sequence"/>
</dbReference>
<feature type="region of interest" description="Disordered" evidence="1">
    <location>
        <begin position="593"/>
        <end position="620"/>
    </location>
</feature>
<keyword evidence="3" id="KW-1185">Reference proteome</keyword>
<dbReference type="EMBL" id="JARJLG010000118">
    <property type="protein sequence ID" value="KAJ7742345.1"/>
    <property type="molecule type" value="Genomic_DNA"/>
</dbReference>
<organism evidence="2 3">
    <name type="scientific">Mycena maculata</name>
    <dbReference type="NCBI Taxonomy" id="230809"/>
    <lineage>
        <taxon>Eukaryota</taxon>
        <taxon>Fungi</taxon>
        <taxon>Dikarya</taxon>
        <taxon>Basidiomycota</taxon>
        <taxon>Agaricomycotina</taxon>
        <taxon>Agaricomycetes</taxon>
        <taxon>Agaricomycetidae</taxon>
        <taxon>Agaricales</taxon>
        <taxon>Marasmiineae</taxon>
        <taxon>Mycenaceae</taxon>
        <taxon>Mycena</taxon>
    </lineage>
</organism>
<dbReference type="AlphaFoldDB" id="A0AAD7N253"/>
<evidence type="ECO:0000313" key="3">
    <source>
        <dbReference type="Proteomes" id="UP001215280"/>
    </source>
</evidence>
<feature type="region of interest" description="Disordered" evidence="1">
    <location>
        <begin position="458"/>
        <end position="505"/>
    </location>
</feature>
<name>A0AAD7N253_9AGAR</name>
<feature type="region of interest" description="Disordered" evidence="1">
    <location>
        <begin position="91"/>
        <end position="110"/>
    </location>
</feature>
<accession>A0AAD7N253</accession>
<feature type="compositionally biased region" description="Basic residues" evidence="1">
    <location>
        <begin position="98"/>
        <end position="110"/>
    </location>
</feature>
<gene>
    <name evidence="2" type="ORF">DFH07DRAFT_777762</name>
</gene>
<feature type="compositionally biased region" description="Polar residues" evidence="1">
    <location>
        <begin position="608"/>
        <end position="619"/>
    </location>
</feature>
<protein>
    <submittedName>
        <fullName evidence="2">Uncharacterized protein</fullName>
    </submittedName>
</protein>
<proteinExistence type="predicted"/>
<comment type="caution">
    <text evidence="2">The sequence shown here is derived from an EMBL/GenBank/DDBJ whole genome shotgun (WGS) entry which is preliminary data.</text>
</comment>
<evidence type="ECO:0000256" key="1">
    <source>
        <dbReference type="SAM" id="MobiDB-lite"/>
    </source>
</evidence>
<reference evidence="2" key="1">
    <citation type="submission" date="2023-03" db="EMBL/GenBank/DDBJ databases">
        <title>Massive genome expansion in bonnet fungi (Mycena s.s.) driven by repeated elements and novel gene families across ecological guilds.</title>
        <authorList>
            <consortium name="Lawrence Berkeley National Laboratory"/>
            <person name="Harder C.B."/>
            <person name="Miyauchi S."/>
            <person name="Viragh M."/>
            <person name="Kuo A."/>
            <person name="Thoen E."/>
            <person name="Andreopoulos B."/>
            <person name="Lu D."/>
            <person name="Skrede I."/>
            <person name="Drula E."/>
            <person name="Henrissat B."/>
            <person name="Morin E."/>
            <person name="Kohler A."/>
            <person name="Barry K."/>
            <person name="LaButti K."/>
            <person name="Morin E."/>
            <person name="Salamov A."/>
            <person name="Lipzen A."/>
            <person name="Mereny Z."/>
            <person name="Hegedus B."/>
            <person name="Baldrian P."/>
            <person name="Stursova M."/>
            <person name="Weitz H."/>
            <person name="Taylor A."/>
            <person name="Grigoriev I.V."/>
            <person name="Nagy L.G."/>
            <person name="Martin F."/>
            <person name="Kauserud H."/>
        </authorList>
    </citation>
    <scope>NUCLEOTIDE SEQUENCE</scope>
    <source>
        <strain evidence="2">CBHHK188m</strain>
    </source>
</reference>